<dbReference type="STRING" id="50340.PF66_01749"/>
<keyword evidence="2" id="KW-1185">Reference proteome</keyword>
<dbReference type="AlphaFoldDB" id="A0A0N0E4V3"/>
<dbReference type="Proteomes" id="UP000037931">
    <property type="component" value="Unassembled WGS sequence"/>
</dbReference>
<protein>
    <submittedName>
        <fullName evidence="1">Uncharacterized protein</fullName>
    </submittedName>
</protein>
<evidence type="ECO:0000313" key="1">
    <source>
        <dbReference type="EMBL" id="KPA91726.1"/>
    </source>
</evidence>
<gene>
    <name evidence="1" type="ORF">PF66_01749</name>
</gene>
<comment type="caution">
    <text evidence="1">The sequence shown here is derived from an EMBL/GenBank/DDBJ whole genome shotgun (WGS) entry which is preliminary data.</text>
</comment>
<accession>A0A0N0E4V3</accession>
<dbReference type="PATRIC" id="fig|50340.43.peg.5006"/>
<proteinExistence type="predicted"/>
<evidence type="ECO:0000313" key="2">
    <source>
        <dbReference type="Proteomes" id="UP000037931"/>
    </source>
</evidence>
<organism evidence="1 2">
    <name type="scientific">Pseudomonas asplenii</name>
    <dbReference type="NCBI Taxonomy" id="53407"/>
    <lineage>
        <taxon>Bacteria</taxon>
        <taxon>Pseudomonadati</taxon>
        <taxon>Pseudomonadota</taxon>
        <taxon>Gammaproteobacteria</taxon>
        <taxon>Pseudomonadales</taxon>
        <taxon>Pseudomonadaceae</taxon>
        <taxon>Pseudomonas</taxon>
    </lineage>
</organism>
<dbReference type="EMBL" id="JSYZ01000005">
    <property type="protein sequence ID" value="KPA91726.1"/>
    <property type="molecule type" value="Genomic_DNA"/>
</dbReference>
<sequence>MSVYQPFSVKPQAPREVEQRLIEALVSDHPDLHLISHLNRSD</sequence>
<reference evidence="1 2" key="1">
    <citation type="journal article" date="2015" name="PLoS ONE">
        <title>Rice-Infecting Pseudomonas Genomes Are Highly Accessorized and Harbor Multiple Putative Virulence Mechanisms to Cause Sheath Brown Rot.</title>
        <authorList>
            <person name="Quibod I.L."/>
            <person name="Grande G."/>
            <person name="Oreiro E.G."/>
            <person name="Borja F.N."/>
            <person name="Dossa G.S."/>
            <person name="Mauleon R."/>
            <person name="Cruz C.V."/>
            <person name="Oliva R."/>
        </authorList>
    </citation>
    <scope>NUCLEOTIDE SEQUENCE [LARGE SCALE GENOMIC DNA]</scope>
    <source>
        <strain evidence="1 2">IRRI 6609</strain>
    </source>
</reference>
<name>A0A0N0E4V3_9PSED</name>